<dbReference type="RefSeq" id="WP_090860547.1">
    <property type="nucleotide sequence ID" value="NZ_FMZM01000015.1"/>
</dbReference>
<accession>A0A1G7ACY2</accession>
<keyword evidence="2" id="KW-1185">Reference proteome</keyword>
<organism evidence="1 2">
    <name type="scientific">Nocardioides lianchengensis</name>
    <dbReference type="NCBI Taxonomy" id="1045774"/>
    <lineage>
        <taxon>Bacteria</taxon>
        <taxon>Bacillati</taxon>
        <taxon>Actinomycetota</taxon>
        <taxon>Actinomycetes</taxon>
        <taxon>Propionibacteriales</taxon>
        <taxon>Nocardioidaceae</taxon>
        <taxon>Nocardioides</taxon>
    </lineage>
</organism>
<proteinExistence type="predicted"/>
<evidence type="ECO:0000313" key="2">
    <source>
        <dbReference type="Proteomes" id="UP000199034"/>
    </source>
</evidence>
<sequence>MSALAGEVYDLALEPHERIGLRRVQVAVWALASIATVGALDGPSVGEWVVRRRADGQVLVRVDAGDAEDAAILRSELERQLAELTPEEFTERWVPEAAQE</sequence>
<dbReference type="AlphaFoldDB" id="A0A1G7ACY2"/>
<dbReference type="OrthoDB" id="3790348at2"/>
<dbReference type="STRING" id="1045774.SAMN05421872_11540"/>
<dbReference type="Proteomes" id="UP000199034">
    <property type="component" value="Unassembled WGS sequence"/>
</dbReference>
<evidence type="ECO:0000313" key="1">
    <source>
        <dbReference type="EMBL" id="SDE11726.1"/>
    </source>
</evidence>
<gene>
    <name evidence="1" type="ORF">SAMN05421872_11540</name>
</gene>
<protein>
    <submittedName>
        <fullName evidence="1">Uncharacterized protein</fullName>
    </submittedName>
</protein>
<dbReference type="EMBL" id="FMZM01000015">
    <property type="protein sequence ID" value="SDE11726.1"/>
    <property type="molecule type" value="Genomic_DNA"/>
</dbReference>
<reference evidence="1 2" key="1">
    <citation type="submission" date="2016-10" db="EMBL/GenBank/DDBJ databases">
        <authorList>
            <person name="de Groot N.N."/>
        </authorList>
    </citation>
    <scope>NUCLEOTIDE SEQUENCE [LARGE SCALE GENOMIC DNA]</scope>
    <source>
        <strain evidence="1 2">CGMCC 4.6858</strain>
    </source>
</reference>
<name>A0A1G7ACY2_9ACTN</name>